<keyword evidence="2" id="KW-1185">Reference proteome</keyword>
<reference evidence="1" key="1">
    <citation type="submission" date="2020-01" db="EMBL/GenBank/DDBJ databases">
        <title>Whole-genome analyses of novel actinobacteria.</title>
        <authorList>
            <person name="Sahin N."/>
        </authorList>
    </citation>
    <scope>NUCLEOTIDE SEQUENCE</scope>
    <source>
        <strain evidence="1">YC537</strain>
    </source>
</reference>
<dbReference type="EMBL" id="JAAAHS010000003">
    <property type="protein sequence ID" value="NBE50012.1"/>
    <property type="molecule type" value="Genomic_DNA"/>
</dbReference>
<comment type="caution">
    <text evidence="1">The sequence shown here is derived from an EMBL/GenBank/DDBJ whole genome shotgun (WGS) entry which is preliminary data.</text>
</comment>
<evidence type="ECO:0000313" key="1">
    <source>
        <dbReference type="EMBL" id="NBE50012.1"/>
    </source>
</evidence>
<dbReference type="InterPro" id="IPR036291">
    <property type="entry name" value="NAD(P)-bd_dom_sf"/>
</dbReference>
<organism evidence="1 2">
    <name type="scientific">Streptomyces boluensis</name>
    <dbReference type="NCBI Taxonomy" id="1775135"/>
    <lineage>
        <taxon>Bacteria</taxon>
        <taxon>Bacillati</taxon>
        <taxon>Actinomycetota</taxon>
        <taxon>Actinomycetes</taxon>
        <taxon>Kitasatosporales</taxon>
        <taxon>Streptomycetaceae</taxon>
        <taxon>Streptomyces</taxon>
    </lineage>
</organism>
<protein>
    <submittedName>
        <fullName evidence="1">Uncharacterized protein</fullName>
    </submittedName>
</protein>
<dbReference type="SUPFAM" id="SSF51735">
    <property type="entry name" value="NAD(P)-binding Rossmann-fold domains"/>
    <property type="match status" value="1"/>
</dbReference>
<gene>
    <name evidence="1" type="ORF">GUY60_00915</name>
</gene>
<dbReference type="Gene3D" id="3.40.50.720">
    <property type="entry name" value="NAD(P)-binding Rossmann-like Domain"/>
    <property type="match status" value="1"/>
</dbReference>
<sequence length="51" mass="5113">MTFTRTAVVTGAARGIGAGVARRLAELGEPTALVNNAGIIRELHVAGGPQA</sequence>
<dbReference type="Proteomes" id="UP000598297">
    <property type="component" value="Unassembled WGS sequence"/>
</dbReference>
<proteinExistence type="predicted"/>
<name>A0A964UN71_9ACTN</name>
<evidence type="ECO:0000313" key="2">
    <source>
        <dbReference type="Proteomes" id="UP000598297"/>
    </source>
</evidence>
<accession>A0A964UN71</accession>
<dbReference type="AlphaFoldDB" id="A0A964UN71"/>